<evidence type="ECO:0000313" key="14">
    <source>
        <dbReference type="Proteomes" id="UP000186922"/>
    </source>
</evidence>
<evidence type="ECO:0000256" key="10">
    <source>
        <dbReference type="ARBA" id="ARBA00023136"/>
    </source>
</evidence>
<keyword evidence="8" id="KW-0249">Electron transport</keyword>
<keyword evidence="14" id="KW-1185">Reference proteome</keyword>
<feature type="disulfide bond" evidence="12">
    <location>
        <begin position="41"/>
        <end position="54"/>
    </location>
</feature>
<comment type="caution">
    <text evidence="13">The sequence shown here is derived from an EMBL/GenBank/DDBJ whole genome shotgun (WGS) entry which is preliminary data.</text>
</comment>
<keyword evidence="9" id="KW-0496">Mitochondrion</keyword>
<comment type="similarity">
    <text evidence="4">Belongs to the complex I NDUFS5 subunit family.</text>
</comment>
<feature type="disulfide bond" evidence="12">
    <location>
        <begin position="31"/>
        <end position="64"/>
    </location>
</feature>
<evidence type="ECO:0000256" key="4">
    <source>
        <dbReference type="ARBA" id="ARBA00007372"/>
    </source>
</evidence>
<evidence type="ECO:0000256" key="3">
    <source>
        <dbReference type="ARBA" id="ARBA00004637"/>
    </source>
</evidence>
<evidence type="ECO:0000256" key="12">
    <source>
        <dbReference type="PIRSR" id="PIRSR619342-50"/>
    </source>
</evidence>
<keyword evidence="11 12" id="KW-1015">Disulfide bond</keyword>
<evidence type="ECO:0000256" key="5">
    <source>
        <dbReference type="ARBA" id="ARBA00022448"/>
    </source>
</evidence>
<dbReference type="OrthoDB" id="9992197at2759"/>
<gene>
    <name evidence="13" type="primary">RvY_10098</name>
    <name evidence="13" type="synonym">RvY_10098.2</name>
    <name evidence="13" type="ORF">RvY_10098-2</name>
</gene>
<evidence type="ECO:0000313" key="13">
    <source>
        <dbReference type="EMBL" id="GAU99042.1"/>
    </source>
</evidence>
<evidence type="ECO:0000256" key="6">
    <source>
        <dbReference type="ARBA" id="ARBA00022660"/>
    </source>
</evidence>
<evidence type="ECO:0000256" key="2">
    <source>
        <dbReference type="ARBA" id="ARBA00004569"/>
    </source>
</evidence>
<dbReference type="STRING" id="947166.A0A1D1VG53"/>
<evidence type="ECO:0000256" key="7">
    <source>
        <dbReference type="ARBA" id="ARBA00022792"/>
    </source>
</evidence>
<sequence length="109" mass="12903">MAAGEPLIKTPLSDFSGPIFNMQAQHIDPLCRAVEMQLMKCIEAYGVPRFRRDCKDEYDDFSECSTKKKQKERYVVIQNERRRLFLSGQLKDRYMQNPELHSYPRERLA</sequence>
<comment type="function">
    <text evidence="1">Accessory subunit of the mitochondrial membrane respiratory chain NADH dehydrogenase (Complex I), that is believed not to be involved in catalysis. Complex I functions in the transfer of electrons from NADH to the respiratory chain. The immediate electron acceptor for the enzyme is believed to be ubiquinone.</text>
</comment>
<dbReference type="InterPro" id="IPR019342">
    <property type="entry name" value="NADH_UbQ_OxRdtase_FeS-su5"/>
</dbReference>
<dbReference type="GO" id="GO:0005758">
    <property type="term" value="C:mitochondrial intermembrane space"/>
    <property type="evidence" value="ECO:0007669"/>
    <property type="project" value="UniProtKB-SubCell"/>
</dbReference>
<evidence type="ECO:0000256" key="11">
    <source>
        <dbReference type="ARBA" id="ARBA00023157"/>
    </source>
</evidence>
<accession>A0A1D1VG53</accession>
<name>A0A1D1VG53_RAMVA</name>
<comment type="subcellular location">
    <subcellularLocation>
        <location evidence="3">Mitochondrion inner membrane</location>
        <topology evidence="3">Peripheral membrane protein</topology>
    </subcellularLocation>
    <subcellularLocation>
        <location evidence="2">Mitochondrion intermembrane space</location>
    </subcellularLocation>
</comment>
<keyword evidence="6" id="KW-0679">Respiratory chain</keyword>
<organism evidence="13 14">
    <name type="scientific">Ramazzottius varieornatus</name>
    <name type="common">Water bear</name>
    <name type="synonym">Tardigrade</name>
    <dbReference type="NCBI Taxonomy" id="947166"/>
    <lineage>
        <taxon>Eukaryota</taxon>
        <taxon>Metazoa</taxon>
        <taxon>Ecdysozoa</taxon>
        <taxon>Tardigrada</taxon>
        <taxon>Eutardigrada</taxon>
        <taxon>Parachela</taxon>
        <taxon>Hypsibioidea</taxon>
        <taxon>Ramazzottiidae</taxon>
        <taxon>Ramazzottius</taxon>
    </lineage>
</organism>
<evidence type="ECO:0000256" key="1">
    <source>
        <dbReference type="ARBA" id="ARBA00003195"/>
    </source>
</evidence>
<dbReference type="PANTHER" id="PTHR21268:SF2">
    <property type="entry name" value="NADH DEHYDROGENASE [UBIQUINONE] IRON-SULFUR PROTEIN 5"/>
    <property type="match status" value="1"/>
</dbReference>
<dbReference type="Proteomes" id="UP000186922">
    <property type="component" value="Unassembled WGS sequence"/>
</dbReference>
<dbReference type="EMBL" id="BDGG01000005">
    <property type="protein sequence ID" value="GAU99042.1"/>
    <property type="molecule type" value="Genomic_DNA"/>
</dbReference>
<protein>
    <submittedName>
        <fullName evidence="13">Uncharacterized protein</fullName>
    </submittedName>
</protein>
<dbReference type="AlphaFoldDB" id="A0A1D1VG53"/>
<dbReference type="PANTHER" id="PTHR21268">
    <property type="entry name" value="NADH DEHYDROGENASE [UBIQUINONE] IRON-SULFUR PROTEIN 5"/>
    <property type="match status" value="1"/>
</dbReference>
<keyword evidence="10" id="KW-0472">Membrane</keyword>
<keyword evidence="7" id="KW-0999">Mitochondrion inner membrane</keyword>
<dbReference type="Pfam" id="PF10200">
    <property type="entry name" value="Ndufs5"/>
    <property type="match status" value="1"/>
</dbReference>
<reference evidence="13 14" key="1">
    <citation type="journal article" date="2016" name="Nat. Commun.">
        <title>Extremotolerant tardigrade genome and improved radiotolerance of human cultured cells by tardigrade-unique protein.</title>
        <authorList>
            <person name="Hashimoto T."/>
            <person name="Horikawa D.D."/>
            <person name="Saito Y."/>
            <person name="Kuwahara H."/>
            <person name="Kozuka-Hata H."/>
            <person name="Shin-I T."/>
            <person name="Minakuchi Y."/>
            <person name="Ohishi K."/>
            <person name="Motoyama A."/>
            <person name="Aizu T."/>
            <person name="Enomoto A."/>
            <person name="Kondo K."/>
            <person name="Tanaka S."/>
            <person name="Hara Y."/>
            <person name="Koshikawa S."/>
            <person name="Sagara H."/>
            <person name="Miura T."/>
            <person name="Yokobori S."/>
            <person name="Miyagawa K."/>
            <person name="Suzuki Y."/>
            <person name="Kubo T."/>
            <person name="Oyama M."/>
            <person name="Kohara Y."/>
            <person name="Fujiyama A."/>
            <person name="Arakawa K."/>
            <person name="Katayama T."/>
            <person name="Toyoda A."/>
            <person name="Kunieda T."/>
        </authorList>
    </citation>
    <scope>NUCLEOTIDE SEQUENCE [LARGE SCALE GENOMIC DNA]</scope>
    <source>
        <strain evidence="13 14">YOKOZUNA-1</strain>
    </source>
</reference>
<evidence type="ECO:0000256" key="9">
    <source>
        <dbReference type="ARBA" id="ARBA00023128"/>
    </source>
</evidence>
<keyword evidence="5" id="KW-0813">Transport</keyword>
<dbReference type="GO" id="GO:0005743">
    <property type="term" value="C:mitochondrial inner membrane"/>
    <property type="evidence" value="ECO:0007669"/>
    <property type="project" value="UniProtKB-SubCell"/>
</dbReference>
<evidence type="ECO:0000256" key="8">
    <source>
        <dbReference type="ARBA" id="ARBA00022982"/>
    </source>
</evidence>
<proteinExistence type="inferred from homology"/>